<dbReference type="EMBL" id="JANPWB010000010">
    <property type="protein sequence ID" value="KAJ1138631.1"/>
    <property type="molecule type" value="Genomic_DNA"/>
</dbReference>
<gene>
    <name evidence="1" type="ORF">NDU88_005012</name>
</gene>
<evidence type="ECO:0000313" key="1">
    <source>
        <dbReference type="EMBL" id="KAJ1138631.1"/>
    </source>
</evidence>
<keyword evidence="2" id="KW-1185">Reference proteome</keyword>
<sequence length="77" mass="8219">MYVCAWGKGEKNAGGLPPRDTTSGIMLSAVLEVLTSSPAECDNVTGRVEACWFGFALSGVTPPLWLRQSSDRQGCEL</sequence>
<evidence type="ECO:0000313" key="2">
    <source>
        <dbReference type="Proteomes" id="UP001066276"/>
    </source>
</evidence>
<organism evidence="1 2">
    <name type="scientific">Pleurodeles waltl</name>
    <name type="common">Iberian ribbed newt</name>
    <dbReference type="NCBI Taxonomy" id="8319"/>
    <lineage>
        <taxon>Eukaryota</taxon>
        <taxon>Metazoa</taxon>
        <taxon>Chordata</taxon>
        <taxon>Craniata</taxon>
        <taxon>Vertebrata</taxon>
        <taxon>Euteleostomi</taxon>
        <taxon>Amphibia</taxon>
        <taxon>Batrachia</taxon>
        <taxon>Caudata</taxon>
        <taxon>Salamandroidea</taxon>
        <taxon>Salamandridae</taxon>
        <taxon>Pleurodelinae</taxon>
        <taxon>Pleurodeles</taxon>
    </lineage>
</organism>
<proteinExistence type="predicted"/>
<protein>
    <submittedName>
        <fullName evidence="1">Uncharacterized protein</fullName>
    </submittedName>
</protein>
<reference evidence="1" key="1">
    <citation type="journal article" date="2022" name="bioRxiv">
        <title>Sequencing and chromosome-scale assembly of the giantPleurodeles waltlgenome.</title>
        <authorList>
            <person name="Brown T."/>
            <person name="Elewa A."/>
            <person name="Iarovenko S."/>
            <person name="Subramanian E."/>
            <person name="Araus A.J."/>
            <person name="Petzold A."/>
            <person name="Susuki M."/>
            <person name="Suzuki K.-i.T."/>
            <person name="Hayashi T."/>
            <person name="Toyoda A."/>
            <person name="Oliveira C."/>
            <person name="Osipova E."/>
            <person name="Leigh N.D."/>
            <person name="Simon A."/>
            <person name="Yun M.H."/>
        </authorList>
    </citation>
    <scope>NUCLEOTIDE SEQUENCE</scope>
    <source>
        <strain evidence="1">20211129_DDA</strain>
        <tissue evidence="1">Liver</tissue>
    </source>
</reference>
<comment type="caution">
    <text evidence="1">The sequence shown here is derived from an EMBL/GenBank/DDBJ whole genome shotgun (WGS) entry which is preliminary data.</text>
</comment>
<accession>A0AAV7QDT1</accession>
<dbReference type="Proteomes" id="UP001066276">
    <property type="component" value="Chromosome 6"/>
</dbReference>
<name>A0AAV7QDT1_PLEWA</name>
<dbReference type="AlphaFoldDB" id="A0AAV7QDT1"/>